<evidence type="ECO:0000313" key="2">
    <source>
        <dbReference type="Proteomes" id="UP001177670"/>
    </source>
</evidence>
<proteinExistence type="predicted"/>
<reference evidence="1" key="1">
    <citation type="submission" date="2021-10" db="EMBL/GenBank/DDBJ databases">
        <title>Melipona bicolor Genome sequencing and assembly.</title>
        <authorList>
            <person name="Araujo N.S."/>
            <person name="Arias M.C."/>
        </authorList>
    </citation>
    <scope>NUCLEOTIDE SEQUENCE</scope>
    <source>
        <strain evidence="1">USP_2M_L1-L4_2017</strain>
        <tissue evidence="1">Whole body</tissue>
    </source>
</reference>
<dbReference type="EMBL" id="JAHYIQ010000022">
    <property type="protein sequence ID" value="KAK1122516.1"/>
    <property type="molecule type" value="Genomic_DNA"/>
</dbReference>
<dbReference type="Proteomes" id="UP001177670">
    <property type="component" value="Unassembled WGS sequence"/>
</dbReference>
<dbReference type="AlphaFoldDB" id="A0AA40KJL6"/>
<evidence type="ECO:0000313" key="1">
    <source>
        <dbReference type="EMBL" id="KAK1122516.1"/>
    </source>
</evidence>
<gene>
    <name evidence="1" type="ORF">K0M31_008968</name>
</gene>
<sequence length="204" mass="22750">MQIYFHTSKLAVRGTSISIGNGARGEAIVNPIFRSIPSLLEIKIATEGKKSKREVPRFLVSIYGRATHNRCTLWDVGMYFTRYGELLAAELQLAGVDSAIFEFPRCCCNWCPYPWQLSLILTDDVSLFDGYFSHFDCSPCCAVIYRLHLALLNRSSPADVPETRCTQSELLFVVEDRANGRNVTLGSPSSAVVNLNYEATIQLA</sequence>
<name>A0AA40KJL6_9HYME</name>
<comment type="caution">
    <text evidence="1">The sequence shown here is derived from an EMBL/GenBank/DDBJ whole genome shotgun (WGS) entry which is preliminary data.</text>
</comment>
<accession>A0AA40KJL6</accession>
<keyword evidence="2" id="KW-1185">Reference proteome</keyword>
<organism evidence="1 2">
    <name type="scientific">Melipona bicolor</name>
    <dbReference type="NCBI Taxonomy" id="60889"/>
    <lineage>
        <taxon>Eukaryota</taxon>
        <taxon>Metazoa</taxon>
        <taxon>Ecdysozoa</taxon>
        <taxon>Arthropoda</taxon>
        <taxon>Hexapoda</taxon>
        <taxon>Insecta</taxon>
        <taxon>Pterygota</taxon>
        <taxon>Neoptera</taxon>
        <taxon>Endopterygota</taxon>
        <taxon>Hymenoptera</taxon>
        <taxon>Apocrita</taxon>
        <taxon>Aculeata</taxon>
        <taxon>Apoidea</taxon>
        <taxon>Anthophila</taxon>
        <taxon>Apidae</taxon>
        <taxon>Melipona</taxon>
    </lineage>
</organism>
<protein>
    <submittedName>
        <fullName evidence="1">Uncharacterized protein</fullName>
    </submittedName>
</protein>